<gene>
    <name evidence="1" type="ORF">CU098_004557</name>
</gene>
<comment type="caution">
    <text evidence="1">The sequence shown here is derived from an EMBL/GenBank/DDBJ whole genome shotgun (WGS) entry which is preliminary data.</text>
</comment>
<evidence type="ECO:0000313" key="2">
    <source>
        <dbReference type="Proteomes" id="UP000253551"/>
    </source>
</evidence>
<reference evidence="1 2" key="1">
    <citation type="journal article" date="2018" name="G3 (Bethesda)">
        <title>Phylogenetic and Phylogenomic Definition of Rhizopus Species.</title>
        <authorList>
            <person name="Gryganskyi A.P."/>
            <person name="Golan J."/>
            <person name="Dolatabadi S."/>
            <person name="Mondo S."/>
            <person name="Robb S."/>
            <person name="Idnurm A."/>
            <person name="Muszewska A."/>
            <person name="Steczkiewicz K."/>
            <person name="Masonjones S."/>
            <person name="Liao H.L."/>
            <person name="Gajdeczka M.T."/>
            <person name="Anike F."/>
            <person name="Vuek A."/>
            <person name="Anishchenko I.M."/>
            <person name="Voigt K."/>
            <person name="de Hoog G.S."/>
            <person name="Smith M.E."/>
            <person name="Heitman J."/>
            <person name="Vilgalys R."/>
            <person name="Stajich J.E."/>
        </authorList>
    </citation>
    <scope>NUCLEOTIDE SEQUENCE [LARGE SCALE GENOMIC DNA]</scope>
    <source>
        <strain evidence="1 2">LSU 92-RS-03</strain>
    </source>
</reference>
<dbReference type="EMBL" id="PJQM01007943">
    <property type="protein sequence ID" value="RCH77571.1"/>
    <property type="molecule type" value="Genomic_DNA"/>
</dbReference>
<dbReference type="Proteomes" id="UP000253551">
    <property type="component" value="Unassembled WGS sequence"/>
</dbReference>
<name>A0A367IJ77_RHIST</name>
<keyword evidence="2" id="KW-1185">Reference proteome</keyword>
<organism evidence="1 2">
    <name type="scientific">Rhizopus stolonifer</name>
    <name type="common">Rhizopus nigricans</name>
    <dbReference type="NCBI Taxonomy" id="4846"/>
    <lineage>
        <taxon>Eukaryota</taxon>
        <taxon>Fungi</taxon>
        <taxon>Fungi incertae sedis</taxon>
        <taxon>Mucoromycota</taxon>
        <taxon>Mucoromycotina</taxon>
        <taxon>Mucoromycetes</taxon>
        <taxon>Mucorales</taxon>
        <taxon>Mucorineae</taxon>
        <taxon>Rhizopodaceae</taxon>
        <taxon>Rhizopus</taxon>
    </lineage>
</organism>
<dbReference type="AlphaFoldDB" id="A0A367IJ77"/>
<accession>A0A367IJ77</accession>
<protein>
    <submittedName>
        <fullName evidence="1">Uncharacterized protein</fullName>
    </submittedName>
</protein>
<evidence type="ECO:0000313" key="1">
    <source>
        <dbReference type="EMBL" id="RCH77571.1"/>
    </source>
</evidence>
<dbReference type="OrthoDB" id="2234896at2759"/>
<sequence>MNFLHKRKSSKEPTIDEDCLVDYDEKDMIYHDKFKLYSKCKQKFVSLPHVDYTDEGAIKRPVYTVGSKTCYLPITLGVIEGILLKQHCNITKEEDIRWFKDGITWLAQQQFKETPQITQESLQAFERACEAYFGIPLTLCEDNWASHYLLTQASKTKFLSRVLLFKKPKMRKYSFSIKKYCCLCL</sequence>
<proteinExistence type="predicted"/>